<dbReference type="Proteomes" id="UP000319836">
    <property type="component" value="Unassembled WGS sequence"/>
</dbReference>
<sequence length="133" mass="15309">HVREQADEFKRLGERYGAQWTPTILELDSEGNERHRIEGFLPVDDFLAQLMLGRAHYAFETREWKEAERRFQEVLDRFPANDAAPEALYWVGVSRYKDTHDNAALAETARALAERFGDGVWAKKASIWSKAAA</sequence>
<dbReference type="SUPFAM" id="SSF52833">
    <property type="entry name" value="Thioredoxin-like"/>
    <property type="match status" value="1"/>
</dbReference>
<name>A0A538U1W0_UNCEI</name>
<dbReference type="Gene3D" id="1.25.40.10">
    <property type="entry name" value="Tetratricopeptide repeat domain"/>
    <property type="match status" value="1"/>
</dbReference>
<dbReference type="AlphaFoldDB" id="A0A538U1W0"/>
<evidence type="ECO:0000313" key="2">
    <source>
        <dbReference type="Proteomes" id="UP000319836"/>
    </source>
</evidence>
<feature type="non-terminal residue" evidence="1">
    <location>
        <position position="1"/>
    </location>
</feature>
<organism evidence="1 2">
    <name type="scientific">Eiseniibacteriota bacterium</name>
    <dbReference type="NCBI Taxonomy" id="2212470"/>
    <lineage>
        <taxon>Bacteria</taxon>
        <taxon>Candidatus Eiseniibacteriota</taxon>
    </lineage>
</organism>
<dbReference type="SUPFAM" id="SSF48452">
    <property type="entry name" value="TPR-like"/>
    <property type="match status" value="1"/>
</dbReference>
<gene>
    <name evidence="1" type="ORF">E6K80_10250</name>
</gene>
<reference evidence="1 2" key="1">
    <citation type="journal article" date="2019" name="Nat. Microbiol.">
        <title>Mediterranean grassland soil C-N compound turnover is dependent on rainfall and depth, and is mediated by genomically divergent microorganisms.</title>
        <authorList>
            <person name="Diamond S."/>
            <person name="Andeer P.F."/>
            <person name="Li Z."/>
            <person name="Crits-Christoph A."/>
            <person name="Burstein D."/>
            <person name="Anantharaman K."/>
            <person name="Lane K.R."/>
            <person name="Thomas B.C."/>
            <person name="Pan C."/>
            <person name="Northen T.R."/>
            <person name="Banfield J.F."/>
        </authorList>
    </citation>
    <scope>NUCLEOTIDE SEQUENCE [LARGE SCALE GENOMIC DNA]</scope>
    <source>
        <strain evidence="1">WS_10</strain>
    </source>
</reference>
<dbReference type="EMBL" id="VBPA01000256">
    <property type="protein sequence ID" value="TMQ69887.1"/>
    <property type="molecule type" value="Genomic_DNA"/>
</dbReference>
<dbReference type="InterPro" id="IPR011990">
    <property type="entry name" value="TPR-like_helical_dom_sf"/>
</dbReference>
<proteinExistence type="predicted"/>
<evidence type="ECO:0000313" key="1">
    <source>
        <dbReference type="EMBL" id="TMQ69887.1"/>
    </source>
</evidence>
<dbReference type="InterPro" id="IPR036249">
    <property type="entry name" value="Thioredoxin-like_sf"/>
</dbReference>
<comment type="caution">
    <text evidence="1">The sequence shown here is derived from an EMBL/GenBank/DDBJ whole genome shotgun (WGS) entry which is preliminary data.</text>
</comment>
<protein>
    <submittedName>
        <fullName evidence="1">Tetratricopeptide repeat protein</fullName>
    </submittedName>
</protein>
<accession>A0A538U1W0</accession>